<comment type="caution">
    <text evidence="9">The sequence shown here is derived from an EMBL/GenBank/DDBJ whole genome shotgun (WGS) entry which is preliminary data.</text>
</comment>
<dbReference type="AlphaFoldDB" id="A0A0C1Z543"/>
<protein>
    <recommendedName>
        <fullName evidence="3 7">Protein SprT</fullName>
    </recommendedName>
</protein>
<evidence type="ECO:0000256" key="3">
    <source>
        <dbReference type="ARBA" id="ARBA00020082"/>
    </source>
</evidence>
<evidence type="ECO:0000259" key="8">
    <source>
        <dbReference type="SMART" id="SM00731"/>
    </source>
</evidence>
<dbReference type="GO" id="GO:0006950">
    <property type="term" value="P:response to stress"/>
    <property type="evidence" value="ECO:0007669"/>
    <property type="project" value="UniProtKB-ARBA"/>
</dbReference>
<reference evidence="9 10" key="1">
    <citation type="submission" date="2014-07" db="EMBL/GenBank/DDBJ databases">
        <title>Unique and conserved regions in Vibrio harveyi and related species in comparison with the shrimp pathogen Vibrio harveyi CAIM 1792.</title>
        <authorList>
            <person name="Espinoza-Valles I."/>
            <person name="Vora G."/>
            <person name="Leekitcharoenphon P."/>
            <person name="Ussery D."/>
            <person name="Hoj L."/>
            <person name="Gomez-Gil B."/>
        </authorList>
    </citation>
    <scope>NUCLEOTIDE SEQUENCE [LARGE SCALE GENOMIC DNA]</scope>
    <source>
        <strain evidence="10">CAIM 1854 / LMG 25443</strain>
    </source>
</reference>
<sequence length="165" mass="18845">MDIELSYKAKQVMADCIAMAEQAFKRSFPIPSLTFNVRGKAAGKAYLQLNEVRLNPKLFSENPQAFIQEVIPHEVAHLITYQVYGRVRPHGKEWQGVMEAVFKVPAKTTHSFDVASVQGKTFEYRCGCMTYPLSIRRHNKVQRKEAVYSCQKCRQPLNFTGTQLS</sequence>
<dbReference type="InterPro" id="IPR023483">
    <property type="entry name" value="Uncharacterised_SprT"/>
</dbReference>
<dbReference type="GO" id="GO:0005737">
    <property type="term" value="C:cytoplasm"/>
    <property type="evidence" value="ECO:0007669"/>
    <property type="project" value="UniProtKB-SubCell"/>
</dbReference>
<evidence type="ECO:0000256" key="4">
    <source>
        <dbReference type="ARBA" id="ARBA00022490"/>
    </source>
</evidence>
<name>A0A0C1Z543_9VIBR</name>
<keyword evidence="6 7" id="KW-0862">Zinc</keyword>
<comment type="similarity">
    <text evidence="2 7">Belongs to the SprT family.</text>
</comment>
<dbReference type="EMBL" id="JPRD01000065">
    <property type="protein sequence ID" value="KIF47876.1"/>
    <property type="molecule type" value="Genomic_DNA"/>
</dbReference>
<dbReference type="SMART" id="SM00731">
    <property type="entry name" value="SprT"/>
    <property type="match status" value="1"/>
</dbReference>
<feature type="active site" evidence="7">
    <location>
        <position position="74"/>
    </location>
</feature>
<comment type="subcellular location">
    <subcellularLocation>
        <location evidence="1 7">Cytoplasm</location>
    </subcellularLocation>
</comment>
<evidence type="ECO:0000313" key="9">
    <source>
        <dbReference type="EMBL" id="KIF47876.1"/>
    </source>
</evidence>
<evidence type="ECO:0000256" key="2">
    <source>
        <dbReference type="ARBA" id="ARBA00006591"/>
    </source>
</evidence>
<dbReference type="RefSeq" id="WP_005436498.1">
    <property type="nucleotide sequence ID" value="NZ_BAOH01000110.1"/>
</dbReference>
<feature type="binding site" evidence="7">
    <location>
        <position position="73"/>
    </location>
    <ligand>
        <name>Zn(2+)</name>
        <dbReference type="ChEBI" id="CHEBI:29105"/>
    </ligand>
</feature>
<keyword evidence="5 7" id="KW-0479">Metal-binding</keyword>
<accession>A0A0C1Z543</accession>
<dbReference type="InterPro" id="IPR035240">
    <property type="entry name" value="SprT_Zn_ribbon"/>
</dbReference>
<dbReference type="GO" id="GO:0008270">
    <property type="term" value="F:zinc ion binding"/>
    <property type="evidence" value="ECO:0007669"/>
    <property type="project" value="UniProtKB-UniRule"/>
</dbReference>
<feature type="domain" description="SprT-like" evidence="8">
    <location>
        <begin position="11"/>
        <end position="160"/>
    </location>
</feature>
<dbReference type="HAMAP" id="MF_00746">
    <property type="entry name" value="SprT"/>
    <property type="match status" value="1"/>
</dbReference>
<organism evidence="9 10">
    <name type="scientific">Vibrio owensii CAIM 1854 = LMG 25443</name>
    <dbReference type="NCBI Taxonomy" id="1229493"/>
    <lineage>
        <taxon>Bacteria</taxon>
        <taxon>Pseudomonadati</taxon>
        <taxon>Pseudomonadota</taxon>
        <taxon>Gammaproteobacteria</taxon>
        <taxon>Vibrionales</taxon>
        <taxon>Vibrionaceae</taxon>
        <taxon>Vibrio</taxon>
    </lineage>
</organism>
<gene>
    <name evidence="7" type="primary">sprT</name>
    <name evidence="9" type="ORF">H735_27045</name>
</gene>
<evidence type="ECO:0000256" key="1">
    <source>
        <dbReference type="ARBA" id="ARBA00004496"/>
    </source>
</evidence>
<proteinExistence type="inferred from homology"/>
<dbReference type="PANTHER" id="PTHR38773">
    <property type="entry name" value="PROTEIN SPRT"/>
    <property type="match status" value="1"/>
</dbReference>
<dbReference type="Pfam" id="PF10263">
    <property type="entry name" value="SprT-like"/>
    <property type="match status" value="1"/>
</dbReference>
<evidence type="ECO:0000313" key="10">
    <source>
        <dbReference type="Proteomes" id="UP000031586"/>
    </source>
</evidence>
<evidence type="ECO:0000256" key="6">
    <source>
        <dbReference type="ARBA" id="ARBA00022833"/>
    </source>
</evidence>
<evidence type="ECO:0000256" key="7">
    <source>
        <dbReference type="HAMAP-Rule" id="MF_00746"/>
    </source>
</evidence>
<dbReference type="PANTHER" id="PTHR38773:SF1">
    <property type="entry name" value="PROTEIN SPRT"/>
    <property type="match status" value="1"/>
</dbReference>
<keyword evidence="4 7" id="KW-0963">Cytoplasm</keyword>
<dbReference type="InterPro" id="IPR006640">
    <property type="entry name" value="SprT-like_domain"/>
</dbReference>
<dbReference type="Pfam" id="PF17283">
    <property type="entry name" value="Zn_ribbon_SprT"/>
    <property type="match status" value="1"/>
</dbReference>
<dbReference type="Proteomes" id="UP000031586">
    <property type="component" value="Unassembled WGS sequence"/>
</dbReference>
<feature type="binding site" evidence="7">
    <location>
        <position position="77"/>
    </location>
    <ligand>
        <name>Zn(2+)</name>
        <dbReference type="ChEBI" id="CHEBI:29105"/>
    </ligand>
</feature>
<comment type="cofactor">
    <cofactor evidence="7">
        <name>Zn(2+)</name>
        <dbReference type="ChEBI" id="CHEBI:29105"/>
    </cofactor>
    <text evidence="7">Binds 1 zinc ion.</text>
</comment>
<dbReference type="PATRIC" id="fig|1229493.5.peg.5118"/>
<dbReference type="NCBIfam" id="NF003421">
    <property type="entry name" value="PRK04860.1"/>
    <property type="match status" value="1"/>
</dbReference>
<evidence type="ECO:0000256" key="5">
    <source>
        <dbReference type="ARBA" id="ARBA00022723"/>
    </source>
</evidence>